<evidence type="ECO:0000259" key="14">
    <source>
        <dbReference type="PROSITE" id="PS51844"/>
    </source>
</evidence>
<keyword evidence="5 11" id="KW-0175">Coiled coil</keyword>
<feature type="compositionally biased region" description="Basic and acidic residues" evidence="12">
    <location>
        <begin position="73"/>
        <end position="90"/>
    </location>
</feature>
<feature type="compositionally biased region" description="Polar residues" evidence="12">
    <location>
        <begin position="1075"/>
        <end position="1092"/>
    </location>
</feature>
<dbReference type="InterPro" id="IPR057535">
    <property type="entry name" value="MYO1-3_N_SH3"/>
</dbReference>
<sequence>MMSASAASAVRSSLEAMLESLRRRDEALEKAKELPPALPARPTSRARLPSARHSLPTDFKVDANGQMEGEVEIEVKKQEEDTKKKEKELGHSTGSFGSKKMKKDQNCVDSSPYAEEKNEPAKELEISSTPNTEEPEWEDNIGYFIKKKLSIWCQLANGRWGSGNIHSTSGDEAVVSLSGGNFVKVSTADLLPANPDILEGVDDLIKLSYLNEPSVFHNLKCRYSQDMIYSKAGPALIVVNPFKAVPFYGNEIIKAYRQKLMDSPHVYALADTAYNDMMRDEKNQSLVISGESGAGKTETAKHAMKYLATLGGGTGGIEHEILQTNSILEAFGNAKTSRNSNSSRFGKLIEIHFSTEGKICGAKIQTFLLEKSRVVQLAKGERSYHIFYLLCAGAPSILRERLNLKMASEYNYLNQSECLVIDGVDDSLNFHKLMEALDIVQICKADQEEIFALLAAILWLGNISFHVIGDENHVEVLTDEAITNAARLMGSSIQDLTLLLSTHKIRCGKDDIVKKLTWQQAIDRRDALAKFIFASLFDWLVDQINKSLGLEKLHTGRSINILDIYGFESFRNNSFEQFCINYANERLQQHFNRHLFKLEQEDYEVDGIDWTKVDFADNQECLNLFEKKPLGLLSLLDEESNFPNATDLTFANKLKQHLSSNPCFKAERGRTFVIHHYAGEVAYDTNGFLEKNRDLLHSDFLQLLSSCNSQLLELFASPLSQSGGLESSTQSVGTKFKGQLFKLMQQLEDTTPHFIRCIKPNTKQLPGVYEDNTVSQQLRCCGVLEVVRISRSGYPTRMTHQDFARRYGFLLLETNASQDPLSISVAVLQQCNVAPEMYQVGYTKVFLRTGQIARLEDQRKQVLQGILGIQKCFRGSHARRDFNKLKQGVTILQSFVRGENARRKYMSMRRSCTVSAPITVDIDNKLLAIVYLQSVIRGWLARKQFNERRKLNPNAKRKLGKKISELKVIPREQIELQTSILADLQRRVTKAEATIVQKEEENAALREQLQQFERRWSEYEAKMKKMEETWQMQMDSLQTSLAAARKSPAPDNTVGQPGKLSDPFATPGCYDSEDNLSSGLRTPGGSTPTKMPSSVHDGRVVVGSETNSPMIGVNVLAREFEQRRQNFDDDAKALNDTKAAQPASDAEFRKLKLRFETWKKEYKARLQETRTRLSKLGNGDIERRTRKWWGKIGAKGLQRSPA</sequence>
<dbReference type="OrthoDB" id="6108017at2759"/>
<dbReference type="GO" id="GO:0051015">
    <property type="term" value="F:actin filament binding"/>
    <property type="evidence" value="ECO:0000318"/>
    <property type="project" value="GO_Central"/>
</dbReference>
<dbReference type="GO" id="GO:0005524">
    <property type="term" value="F:ATP binding"/>
    <property type="evidence" value="ECO:0007669"/>
    <property type="project" value="UniProtKB-UniRule"/>
</dbReference>
<dbReference type="FunFam" id="1.10.10.820:FF:000001">
    <property type="entry name" value="Myosin heavy chain"/>
    <property type="match status" value="1"/>
</dbReference>
<evidence type="ECO:0000313" key="15">
    <source>
        <dbReference type="EMBL" id="OAY54965.1"/>
    </source>
</evidence>
<dbReference type="InterPro" id="IPR036022">
    <property type="entry name" value="MYSc_Myo8"/>
</dbReference>
<feature type="region of interest" description="Disordered" evidence="12">
    <location>
        <begin position="27"/>
        <end position="135"/>
    </location>
</feature>
<dbReference type="STRING" id="3983.A0A2C9W6J6"/>
<dbReference type="Gramene" id="Manes.03G116600.5.v8.1">
    <property type="protein sequence ID" value="Manes.03G116600.5.v8.1.CDS"/>
    <property type="gene ID" value="Manes.03G116600.v8.1"/>
</dbReference>
<proteinExistence type="inferred from homology"/>
<dbReference type="PANTHER" id="PTHR13140">
    <property type="entry name" value="MYOSIN"/>
    <property type="match status" value="1"/>
</dbReference>
<dbReference type="Gene3D" id="1.20.120.720">
    <property type="entry name" value="Myosin VI head, motor domain, U50 subdomain"/>
    <property type="match status" value="1"/>
</dbReference>
<dbReference type="GO" id="GO:0015629">
    <property type="term" value="C:actin cytoskeleton"/>
    <property type="evidence" value="ECO:0000318"/>
    <property type="project" value="GO_Central"/>
</dbReference>
<evidence type="ECO:0000256" key="5">
    <source>
        <dbReference type="ARBA" id="ARBA00023054"/>
    </source>
</evidence>
<comment type="similarity">
    <text evidence="9">Belongs to the TRAFAC class myosin-kinesin ATPase superfamily. Myosin family. Plant myosin class VIII subfamily.</text>
</comment>
<dbReference type="GO" id="GO:0005516">
    <property type="term" value="F:calmodulin binding"/>
    <property type="evidence" value="ECO:0007669"/>
    <property type="project" value="UniProtKB-KW"/>
</dbReference>
<dbReference type="PANTHER" id="PTHR13140:SF706">
    <property type="entry name" value="DILUTE CLASS UNCONVENTIONAL MYOSIN, ISOFORM C"/>
    <property type="match status" value="1"/>
</dbReference>
<reference evidence="16" key="1">
    <citation type="journal article" date="2016" name="Nat. Biotechnol.">
        <title>Sequencing wild and cultivated cassava and related species reveals extensive interspecific hybridization and genetic diversity.</title>
        <authorList>
            <person name="Bredeson J.V."/>
            <person name="Lyons J.B."/>
            <person name="Prochnik S.E."/>
            <person name="Wu G.A."/>
            <person name="Ha C.M."/>
            <person name="Edsinger-Gonzales E."/>
            <person name="Grimwood J."/>
            <person name="Schmutz J."/>
            <person name="Rabbi I.Y."/>
            <person name="Egesi C."/>
            <person name="Nauluvula P."/>
            <person name="Lebot V."/>
            <person name="Ndunguru J."/>
            <person name="Mkamilo G."/>
            <person name="Bart R.S."/>
            <person name="Setter T.L."/>
            <person name="Gleadow R.M."/>
            <person name="Kulakow P."/>
            <person name="Ferguson M.E."/>
            <person name="Rounsley S."/>
            <person name="Rokhsar D.S."/>
        </authorList>
    </citation>
    <scope>NUCLEOTIDE SEQUENCE [LARGE SCALE GENOMIC DNA]</scope>
    <source>
        <strain evidence="16">cv. AM560-2</strain>
    </source>
</reference>
<dbReference type="Pfam" id="PF00612">
    <property type="entry name" value="IQ"/>
    <property type="match status" value="2"/>
</dbReference>
<evidence type="ECO:0000256" key="4">
    <source>
        <dbReference type="ARBA" id="ARBA00022860"/>
    </source>
</evidence>
<keyword evidence="7 10" id="KW-0505">Motor protein</keyword>
<dbReference type="FunFam" id="1.20.58.530:FF:000013">
    <property type="entry name" value="Unconventional myosin-XIX"/>
    <property type="match status" value="1"/>
</dbReference>
<dbReference type="SMART" id="SM00242">
    <property type="entry name" value="MYSc"/>
    <property type="match status" value="1"/>
</dbReference>
<accession>A0A2C9W6J6</accession>
<keyword evidence="4" id="KW-0112">Calmodulin-binding</keyword>
<dbReference type="Gramene" id="Manes.03G116600.3.v8.1">
    <property type="protein sequence ID" value="Manes.03G116600.3.v8.1.CDS"/>
    <property type="gene ID" value="Manes.03G116600.v8.1"/>
</dbReference>
<dbReference type="GO" id="GO:0016020">
    <property type="term" value="C:membrane"/>
    <property type="evidence" value="ECO:0000318"/>
    <property type="project" value="GO_Central"/>
</dbReference>
<feature type="compositionally biased region" description="Basic and acidic residues" evidence="12">
    <location>
        <begin position="114"/>
        <end position="125"/>
    </location>
</feature>
<dbReference type="PROSITE" id="PS51844">
    <property type="entry name" value="SH3_LIKE"/>
    <property type="match status" value="1"/>
</dbReference>
<dbReference type="Pfam" id="PF00063">
    <property type="entry name" value="Myosin_head"/>
    <property type="match status" value="1"/>
</dbReference>
<evidence type="ECO:0000256" key="10">
    <source>
        <dbReference type="PROSITE-ProRule" id="PRU00782"/>
    </source>
</evidence>
<evidence type="ECO:0000256" key="2">
    <source>
        <dbReference type="ARBA" id="ARBA00022741"/>
    </source>
</evidence>
<evidence type="ECO:0000256" key="12">
    <source>
        <dbReference type="SAM" id="MobiDB-lite"/>
    </source>
</evidence>
<gene>
    <name evidence="15" type="ORF">MANES_03G116600v8</name>
</gene>
<dbReference type="InterPro" id="IPR027417">
    <property type="entry name" value="P-loop_NTPase"/>
</dbReference>
<dbReference type="InterPro" id="IPR000048">
    <property type="entry name" value="IQ_motif_EF-hand-BS"/>
</dbReference>
<feature type="binding site" evidence="10">
    <location>
        <begin position="290"/>
        <end position="297"/>
    </location>
    <ligand>
        <name>ATP</name>
        <dbReference type="ChEBI" id="CHEBI:30616"/>
    </ligand>
</feature>
<dbReference type="Gene3D" id="3.40.850.10">
    <property type="entry name" value="Kinesin motor domain"/>
    <property type="match status" value="1"/>
</dbReference>
<feature type="region of interest" description="Actin-binding" evidence="10">
    <location>
        <begin position="740"/>
        <end position="762"/>
    </location>
</feature>
<keyword evidence="16" id="KW-1185">Reference proteome</keyword>
<dbReference type="PRINTS" id="PR00193">
    <property type="entry name" value="MYOSINHEAVY"/>
</dbReference>
<dbReference type="Pfam" id="PF25369">
    <property type="entry name" value="SH3_VIII-1_N"/>
    <property type="match status" value="1"/>
</dbReference>
<dbReference type="Gene3D" id="1.10.10.820">
    <property type="match status" value="1"/>
</dbReference>
<feature type="domain" description="Myosin N-terminal SH3-like" evidence="14">
    <location>
        <begin position="146"/>
        <end position="195"/>
    </location>
</feature>
<evidence type="ECO:0000313" key="16">
    <source>
        <dbReference type="Proteomes" id="UP000091857"/>
    </source>
</evidence>
<dbReference type="Gene3D" id="1.20.58.530">
    <property type="match status" value="1"/>
</dbReference>
<dbReference type="CDD" id="cd01383">
    <property type="entry name" value="MYSc_Myo8"/>
    <property type="match status" value="1"/>
</dbReference>
<keyword evidence="2 10" id="KW-0547">Nucleotide-binding</keyword>
<evidence type="ECO:0000256" key="7">
    <source>
        <dbReference type="ARBA" id="ARBA00023175"/>
    </source>
</evidence>
<organism evidence="15 16">
    <name type="scientific">Manihot esculenta</name>
    <name type="common">Cassava</name>
    <name type="synonym">Jatropha manihot</name>
    <dbReference type="NCBI Taxonomy" id="3983"/>
    <lineage>
        <taxon>Eukaryota</taxon>
        <taxon>Viridiplantae</taxon>
        <taxon>Streptophyta</taxon>
        <taxon>Embryophyta</taxon>
        <taxon>Tracheophyta</taxon>
        <taxon>Spermatophyta</taxon>
        <taxon>Magnoliopsida</taxon>
        <taxon>eudicotyledons</taxon>
        <taxon>Gunneridae</taxon>
        <taxon>Pentapetalae</taxon>
        <taxon>rosids</taxon>
        <taxon>fabids</taxon>
        <taxon>Malpighiales</taxon>
        <taxon>Euphorbiaceae</taxon>
        <taxon>Crotonoideae</taxon>
        <taxon>Manihoteae</taxon>
        <taxon>Manihot</taxon>
    </lineage>
</organism>
<evidence type="ECO:0000256" key="6">
    <source>
        <dbReference type="ARBA" id="ARBA00023123"/>
    </source>
</evidence>
<dbReference type="Proteomes" id="UP000091857">
    <property type="component" value="Chromosome 3"/>
</dbReference>
<evidence type="ECO:0008006" key="17">
    <source>
        <dbReference type="Google" id="ProtNLM"/>
    </source>
</evidence>
<comment type="caution">
    <text evidence="15">The sequence shown here is derived from an EMBL/GenBank/DDBJ whole genome shotgun (WGS) entry which is preliminary data.</text>
</comment>
<dbReference type="EMBL" id="CM004389">
    <property type="protein sequence ID" value="OAY54965.1"/>
    <property type="molecule type" value="Genomic_DNA"/>
</dbReference>
<dbReference type="InterPro" id="IPR001609">
    <property type="entry name" value="Myosin_head_motor_dom-like"/>
</dbReference>
<dbReference type="GO" id="GO:0030048">
    <property type="term" value="P:actin filament-based movement"/>
    <property type="evidence" value="ECO:0007669"/>
    <property type="project" value="UniProtKB-ARBA"/>
</dbReference>
<dbReference type="PROSITE" id="PS51456">
    <property type="entry name" value="MYOSIN_MOTOR"/>
    <property type="match status" value="1"/>
</dbReference>
<evidence type="ECO:0000256" key="8">
    <source>
        <dbReference type="ARBA" id="ARBA00023203"/>
    </source>
</evidence>
<feature type="domain" description="Myosin motor" evidence="13">
    <location>
        <begin position="199"/>
        <end position="860"/>
    </location>
</feature>
<dbReference type="GO" id="GO:0016459">
    <property type="term" value="C:myosin complex"/>
    <property type="evidence" value="ECO:0007669"/>
    <property type="project" value="UniProtKB-KW"/>
</dbReference>
<keyword evidence="3 10" id="KW-0067">ATP-binding</keyword>
<dbReference type="GO" id="GO:0007015">
    <property type="term" value="P:actin filament organization"/>
    <property type="evidence" value="ECO:0000318"/>
    <property type="project" value="GO_Central"/>
</dbReference>
<dbReference type="Gene3D" id="1.20.5.190">
    <property type="match status" value="1"/>
</dbReference>
<dbReference type="PROSITE" id="PS50096">
    <property type="entry name" value="IQ"/>
    <property type="match status" value="3"/>
</dbReference>
<evidence type="ECO:0000256" key="11">
    <source>
        <dbReference type="SAM" id="Coils"/>
    </source>
</evidence>
<feature type="coiled-coil region" evidence="11">
    <location>
        <begin position="981"/>
        <end position="1029"/>
    </location>
</feature>
<evidence type="ECO:0000256" key="3">
    <source>
        <dbReference type="ARBA" id="ARBA00022840"/>
    </source>
</evidence>
<keyword evidence="1" id="KW-0677">Repeat</keyword>
<name>A0A2C9W6J6_MANES</name>
<evidence type="ECO:0000259" key="13">
    <source>
        <dbReference type="PROSITE" id="PS51456"/>
    </source>
</evidence>
<feature type="region of interest" description="Disordered" evidence="12">
    <location>
        <begin position="1040"/>
        <end position="1097"/>
    </location>
</feature>
<dbReference type="SUPFAM" id="SSF52540">
    <property type="entry name" value="P-loop containing nucleoside triphosphate hydrolases"/>
    <property type="match status" value="1"/>
</dbReference>
<dbReference type="Gene3D" id="6.20.240.20">
    <property type="match status" value="1"/>
</dbReference>
<protein>
    <recommendedName>
        <fullName evidence="17">Myosin motor domain-containing protein</fullName>
    </recommendedName>
</protein>
<keyword evidence="8 10" id="KW-0009">Actin-binding</keyword>
<dbReference type="InterPro" id="IPR004009">
    <property type="entry name" value="SH3_Myosin"/>
</dbReference>
<evidence type="ECO:0000256" key="9">
    <source>
        <dbReference type="ARBA" id="ARBA00060862"/>
    </source>
</evidence>
<dbReference type="Gramene" id="Manes.03G116600.4.v8.1">
    <property type="protein sequence ID" value="Manes.03G116600.4.v8.1.CDS"/>
    <property type="gene ID" value="Manes.03G116600.v8.1"/>
</dbReference>
<evidence type="ECO:0000256" key="1">
    <source>
        <dbReference type="ARBA" id="ARBA00022737"/>
    </source>
</evidence>
<keyword evidence="6 10" id="KW-0518">Myosin</keyword>
<dbReference type="InterPro" id="IPR036961">
    <property type="entry name" value="Kinesin_motor_dom_sf"/>
</dbReference>
<dbReference type="GO" id="GO:0005737">
    <property type="term" value="C:cytoplasm"/>
    <property type="evidence" value="ECO:0000318"/>
    <property type="project" value="GO_Central"/>
</dbReference>
<dbReference type="AlphaFoldDB" id="A0A2C9W6J6"/>
<dbReference type="SMART" id="SM00015">
    <property type="entry name" value="IQ"/>
    <property type="match status" value="3"/>
</dbReference>
<dbReference type="GO" id="GO:0000146">
    <property type="term" value="F:microfilament motor activity"/>
    <property type="evidence" value="ECO:0000318"/>
    <property type="project" value="GO_Central"/>
</dbReference>